<reference evidence="2 3" key="1">
    <citation type="submission" date="2014-12" db="EMBL/GenBank/DDBJ databases">
        <title>Draft genome sequence of Cohnella kolymensis strain B-2846.</title>
        <authorList>
            <person name="Karlyshev A.V."/>
            <person name="Kudryashova E.B."/>
        </authorList>
    </citation>
    <scope>NUCLEOTIDE SEQUENCE [LARGE SCALE GENOMIC DNA]</scope>
    <source>
        <strain evidence="2 3">VKM B-2846</strain>
    </source>
</reference>
<keyword evidence="1" id="KW-0472">Membrane</keyword>
<dbReference type="Pfam" id="PF11118">
    <property type="entry name" value="DUF2627"/>
    <property type="match status" value="1"/>
</dbReference>
<name>A0ABR4ZZS9_9BACL</name>
<dbReference type="Proteomes" id="UP000054526">
    <property type="component" value="Unassembled WGS sequence"/>
</dbReference>
<comment type="caution">
    <text evidence="2">The sequence shown here is derived from an EMBL/GenBank/DDBJ whole genome shotgun (WGS) entry which is preliminary data.</text>
</comment>
<protein>
    <recommendedName>
        <fullName evidence="4">DUF2627 domain-containing protein</fullName>
    </recommendedName>
</protein>
<evidence type="ECO:0000313" key="3">
    <source>
        <dbReference type="Proteomes" id="UP000054526"/>
    </source>
</evidence>
<sequence>MKLIISRLIAVLLLVIPGIGAAYGFLLMKDALYDYFAQTGNVELQNPVFAWGMFILGAILFLCGIAFIGGWTFYRDRKRNYLSSRFRAKRPRPPRPDSGSKTE</sequence>
<gene>
    <name evidence="2" type="ORF">SD71_19835</name>
</gene>
<organism evidence="2 3">
    <name type="scientific">Cohnella kolymensis</name>
    <dbReference type="NCBI Taxonomy" id="1590652"/>
    <lineage>
        <taxon>Bacteria</taxon>
        <taxon>Bacillati</taxon>
        <taxon>Bacillota</taxon>
        <taxon>Bacilli</taxon>
        <taxon>Bacillales</taxon>
        <taxon>Paenibacillaceae</taxon>
        <taxon>Cohnella</taxon>
    </lineage>
</organism>
<feature type="transmembrane region" description="Helical" evidence="1">
    <location>
        <begin position="48"/>
        <end position="74"/>
    </location>
</feature>
<proteinExistence type="predicted"/>
<evidence type="ECO:0000313" key="2">
    <source>
        <dbReference type="EMBL" id="KIL34305.1"/>
    </source>
</evidence>
<keyword evidence="1" id="KW-1133">Transmembrane helix</keyword>
<dbReference type="EMBL" id="JXAL01000033">
    <property type="protein sequence ID" value="KIL34305.1"/>
    <property type="molecule type" value="Genomic_DNA"/>
</dbReference>
<keyword evidence="3" id="KW-1185">Reference proteome</keyword>
<dbReference type="RefSeq" id="WP_041067190.1">
    <property type="nucleotide sequence ID" value="NZ_JXAL01000033.1"/>
</dbReference>
<dbReference type="InterPro" id="IPR020138">
    <property type="entry name" value="Uncharacterised_YqzF"/>
</dbReference>
<evidence type="ECO:0000256" key="1">
    <source>
        <dbReference type="SAM" id="Phobius"/>
    </source>
</evidence>
<keyword evidence="1" id="KW-0812">Transmembrane</keyword>
<evidence type="ECO:0008006" key="4">
    <source>
        <dbReference type="Google" id="ProtNLM"/>
    </source>
</evidence>
<accession>A0ABR4ZZS9</accession>